<dbReference type="AlphaFoldDB" id="A0A4Q9PAK9"/>
<dbReference type="Proteomes" id="UP000292082">
    <property type="component" value="Unassembled WGS sequence"/>
</dbReference>
<evidence type="ECO:0000313" key="2">
    <source>
        <dbReference type="EMBL" id="TBU51730.1"/>
    </source>
</evidence>
<accession>A0A4Q9PAK9</accession>
<protein>
    <submittedName>
        <fullName evidence="2">Uncharacterized protein</fullName>
    </submittedName>
</protein>
<sequence>MLRLHACAFWPSTDDVLRSDHASVWLPEDHRVPQCASRRGIPATACDPLAGRRRIPKADRIAMQRRRRQIPRASSPCYGIAADRRSHWSIERRSSLLLYSGMVQTPATELREGVYCTVTQRARCAGRPCVRIVNVPPSRRLSRAYGAHQRSTLSALGTSRHGPAE</sequence>
<dbReference type="EMBL" id="ML145290">
    <property type="protein sequence ID" value="TBU51730.1"/>
    <property type="molecule type" value="Genomic_DNA"/>
</dbReference>
<evidence type="ECO:0000256" key="1">
    <source>
        <dbReference type="SAM" id="MobiDB-lite"/>
    </source>
</evidence>
<proteinExistence type="predicted"/>
<evidence type="ECO:0000313" key="3">
    <source>
        <dbReference type="Proteomes" id="UP000292082"/>
    </source>
</evidence>
<keyword evidence="3" id="KW-1185">Reference proteome</keyword>
<gene>
    <name evidence="2" type="ORF">BD310DRAFT_317593</name>
</gene>
<name>A0A4Q9PAK9_9APHY</name>
<organism evidence="2 3">
    <name type="scientific">Dichomitus squalens</name>
    <dbReference type="NCBI Taxonomy" id="114155"/>
    <lineage>
        <taxon>Eukaryota</taxon>
        <taxon>Fungi</taxon>
        <taxon>Dikarya</taxon>
        <taxon>Basidiomycota</taxon>
        <taxon>Agaricomycotina</taxon>
        <taxon>Agaricomycetes</taxon>
        <taxon>Polyporales</taxon>
        <taxon>Polyporaceae</taxon>
        <taxon>Dichomitus</taxon>
    </lineage>
</organism>
<feature type="region of interest" description="Disordered" evidence="1">
    <location>
        <begin position="144"/>
        <end position="165"/>
    </location>
</feature>
<reference evidence="2 3" key="1">
    <citation type="submission" date="2019-01" db="EMBL/GenBank/DDBJ databases">
        <title>Draft genome sequences of three monokaryotic isolates of the white-rot basidiomycete fungus Dichomitus squalens.</title>
        <authorList>
            <consortium name="DOE Joint Genome Institute"/>
            <person name="Lopez S.C."/>
            <person name="Andreopoulos B."/>
            <person name="Pangilinan J."/>
            <person name="Lipzen A."/>
            <person name="Riley R."/>
            <person name="Ahrendt S."/>
            <person name="Ng V."/>
            <person name="Barry K."/>
            <person name="Daum C."/>
            <person name="Grigoriev I.V."/>
            <person name="Hilden K.S."/>
            <person name="Makela M.R."/>
            <person name="de Vries R.P."/>
        </authorList>
    </citation>
    <scope>NUCLEOTIDE SEQUENCE [LARGE SCALE GENOMIC DNA]</scope>
    <source>
        <strain evidence="2 3">CBS 464.89</strain>
    </source>
</reference>